<sequence>MRKTIREDYYHITGMQAAKERDYVKGDPNYIRASLCYDSKRGYYADIRPVYKFTLDGSEMTSTSYGAATPSLTEVLVECSRQSKKSEAEAIKTYEYSLVSAITDRLKYKIDLEEVTA</sequence>
<evidence type="ECO:0000313" key="1">
    <source>
        <dbReference type="EMBL" id="ADL36046.1"/>
    </source>
</evidence>
<reference evidence="1 2" key="1">
    <citation type="journal article" date="2010" name="PLoS ONE">
        <title>The glycobiome of the rumen bacterium Butyrivibrio proteoclasticus B316(T) highlights adaptation to a polysaccharide-rich environment.</title>
        <authorList>
            <person name="Kelly W.J."/>
            <person name="Leahy S.C."/>
            <person name="Altermann E."/>
            <person name="Yeoman C.J."/>
            <person name="Dunne J.C."/>
            <person name="Kong Z."/>
            <person name="Pacheco D.M."/>
            <person name="Li D."/>
            <person name="Noel S.J."/>
            <person name="Moon C.D."/>
            <person name="Cookson A.L."/>
            <person name="Attwood G.T."/>
        </authorList>
    </citation>
    <scope>NUCLEOTIDE SEQUENCE [LARGE SCALE GENOMIC DNA]</scope>
    <source>
        <strain evidence="2">ATCC 51982 / DSM 14932 / B316</strain>
        <plasmid evidence="2">Plasmid pCY360</plasmid>
    </source>
</reference>
<dbReference type="Proteomes" id="UP000001299">
    <property type="component" value="Plasmid pCY360"/>
</dbReference>
<proteinExistence type="predicted"/>
<accession>E0S3R4</accession>
<dbReference type="RefSeq" id="WP_013282695.1">
    <property type="nucleotide sequence ID" value="NC_014389.1"/>
</dbReference>
<dbReference type="KEGG" id="bpb:bpr_II107"/>
<organism evidence="1 2">
    <name type="scientific">Butyrivibrio proteoclasticus (strain ATCC 51982 / DSM 14932 / B316)</name>
    <name type="common">Clostridium proteoclasticum</name>
    <dbReference type="NCBI Taxonomy" id="515622"/>
    <lineage>
        <taxon>Bacteria</taxon>
        <taxon>Bacillati</taxon>
        <taxon>Bacillota</taxon>
        <taxon>Clostridia</taxon>
        <taxon>Lachnospirales</taxon>
        <taxon>Lachnospiraceae</taxon>
        <taxon>Butyrivibrio</taxon>
    </lineage>
</organism>
<gene>
    <name evidence="1" type="ordered locus">bpr_II107</name>
</gene>
<dbReference type="EMBL" id="CP001812">
    <property type="protein sequence ID" value="ADL36046.1"/>
    <property type="molecule type" value="Genomic_DNA"/>
</dbReference>
<name>E0S3R4_BUTPB</name>
<dbReference type="HOGENOM" id="CLU_2080424_0_0_9"/>
<evidence type="ECO:0000313" key="2">
    <source>
        <dbReference type="Proteomes" id="UP000001299"/>
    </source>
</evidence>
<keyword evidence="1" id="KW-0614">Plasmid</keyword>
<geneLocation type="plasmid" evidence="1 2">
    <name>pCY360</name>
</geneLocation>
<keyword evidence="2" id="KW-1185">Reference proteome</keyword>
<protein>
    <submittedName>
        <fullName evidence="1">Uncharacterized protein</fullName>
    </submittedName>
</protein>
<dbReference type="AlphaFoldDB" id="E0S3R4"/>